<proteinExistence type="predicted"/>
<name>A0ABN7LE85_9BURK</name>
<sequence>MTRLVIVTCGLLLTSTVYAQSAADATHIHSIGTNRTVPKVAEQCGMSLITPALKSVSDKTIGFGCTSSYKDGGQAVMEMDFQYDPNFDPRGGDNISFVVEDIGIDRKLAAGGDSVFHLKPGEKLATLTPDSAYKESNCGDPVTKTDITPIHGSNWHGWIAEETFAKPHGRCKPAKEYTSRYRCIHVMVGNNKMTAQLDGVCLQRKRELSLENGFSYDLFMDMLSTLRLREE</sequence>
<evidence type="ECO:0000256" key="1">
    <source>
        <dbReference type="SAM" id="SignalP"/>
    </source>
</evidence>
<feature type="signal peptide" evidence="1">
    <location>
        <begin position="1"/>
        <end position="19"/>
    </location>
</feature>
<evidence type="ECO:0000313" key="2">
    <source>
        <dbReference type="EMBL" id="CAE6741993.1"/>
    </source>
</evidence>
<keyword evidence="3" id="KW-1185">Reference proteome</keyword>
<dbReference type="RefSeq" id="WP_211611562.1">
    <property type="nucleotide sequence ID" value="NZ_CAJNBK010000005.1"/>
</dbReference>
<reference evidence="2 3" key="1">
    <citation type="submission" date="2021-02" db="EMBL/GenBank/DDBJ databases">
        <authorList>
            <person name="Vanwijnsberghe S."/>
        </authorList>
    </citation>
    <scope>NUCLEOTIDE SEQUENCE [LARGE SCALE GENOMIC DNA]</scope>
    <source>
        <strain evidence="2 3">LMG 31837</strain>
    </source>
</reference>
<keyword evidence="1" id="KW-0732">Signal</keyword>
<protein>
    <recommendedName>
        <fullName evidence="4">DUF4360 domain-containing protein</fullName>
    </recommendedName>
</protein>
<comment type="caution">
    <text evidence="2">The sequence shown here is derived from an EMBL/GenBank/DDBJ whole genome shotgun (WGS) entry which is preliminary data.</text>
</comment>
<feature type="chain" id="PRO_5045272482" description="DUF4360 domain-containing protein" evidence="1">
    <location>
        <begin position="20"/>
        <end position="231"/>
    </location>
</feature>
<evidence type="ECO:0000313" key="3">
    <source>
        <dbReference type="Proteomes" id="UP000672526"/>
    </source>
</evidence>
<dbReference type="Proteomes" id="UP000672526">
    <property type="component" value="Unassembled WGS sequence"/>
</dbReference>
<evidence type="ECO:0008006" key="4">
    <source>
        <dbReference type="Google" id="ProtNLM"/>
    </source>
</evidence>
<organism evidence="2 3">
    <name type="scientific">Paraburkholderia haematera</name>
    <dbReference type="NCBI Taxonomy" id="2793077"/>
    <lineage>
        <taxon>Bacteria</taxon>
        <taxon>Pseudomonadati</taxon>
        <taxon>Pseudomonadota</taxon>
        <taxon>Betaproteobacteria</taxon>
        <taxon>Burkholderiales</taxon>
        <taxon>Burkholderiaceae</taxon>
        <taxon>Paraburkholderia</taxon>
    </lineage>
</organism>
<dbReference type="EMBL" id="CAJNBK010000005">
    <property type="protein sequence ID" value="CAE6741993.1"/>
    <property type="molecule type" value="Genomic_DNA"/>
</dbReference>
<accession>A0ABN7LE85</accession>
<gene>
    <name evidence="2" type="ORF">R69888_02559</name>
</gene>